<dbReference type="EMBL" id="MVIT01000075">
    <property type="protein sequence ID" value="OOV40708.1"/>
    <property type="molecule type" value="Genomic_DNA"/>
</dbReference>
<dbReference type="AlphaFoldDB" id="A0A1T1DIK5"/>
<gene>
    <name evidence="1" type="ORF">B1J93_16340</name>
</gene>
<organism evidence="1 2">
    <name type="scientific">Leptospira kirschneri serovar Pomona</name>
    <dbReference type="NCBI Taxonomy" id="561005"/>
    <lineage>
        <taxon>Bacteria</taxon>
        <taxon>Pseudomonadati</taxon>
        <taxon>Spirochaetota</taxon>
        <taxon>Spirochaetia</taxon>
        <taxon>Leptospirales</taxon>
        <taxon>Leptospiraceae</taxon>
        <taxon>Leptospira</taxon>
    </lineage>
</organism>
<evidence type="ECO:0000313" key="1">
    <source>
        <dbReference type="EMBL" id="OOV40708.1"/>
    </source>
</evidence>
<name>A0A1T1DIK5_9LEPT</name>
<proteinExistence type="predicted"/>
<evidence type="ECO:0000313" key="2">
    <source>
        <dbReference type="Proteomes" id="UP000191008"/>
    </source>
</evidence>
<protein>
    <submittedName>
        <fullName evidence="1">Uncharacterized protein</fullName>
    </submittedName>
</protein>
<dbReference type="Proteomes" id="UP000191008">
    <property type="component" value="Unassembled WGS sequence"/>
</dbReference>
<accession>A0A1T1DIK5</accession>
<comment type="caution">
    <text evidence="1">The sequence shown here is derived from an EMBL/GenBank/DDBJ whole genome shotgun (WGS) entry which is preliminary data.</text>
</comment>
<reference evidence="1 2" key="1">
    <citation type="submission" date="2017-02" db="EMBL/GenBank/DDBJ databases">
        <title>Comparative genomic analysis of Brazilian Leptospira kirschneri strains of different serogroups.</title>
        <authorList>
            <person name="Moreno L.Z."/>
            <person name="Miraglia F."/>
            <person name="Kremer F.S."/>
            <person name="Eslabao M.R."/>
            <person name="Lilenbaum W."/>
            <person name="Dellagostin O.A."/>
            <person name="Moreno A.M."/>
        </authorList>
    </citation>
    <scope>NUCLEOTIDE SEQUENCE [LARGE SCALE GENOMIC DNA]</scope>
    <source>
        <strain evidence="1 2">M110/06</strain>
    </source>
</reference>
<sequence length="70" mass="8100">MDALFKRERDRCGVNKLRLKTIFYITFLACNLLTRAKSPVRLAIGKSDSPRFSYIKLMLCECCDLSKVTH</sequence>